<evidence type="ECO:0000313" key="11">
    <source>
        <dbReference type="EMBL" id="CAL5219155.1"/>
    </source>
</evidence>
<dbReference type="InterPro" id="IPR026051">
    <property type="entry name" value="ALG1-like"/>
</dbReference>
<keyword evidence="8 9" id="KW-0472">Membrane</keyword>
<comment type="pathway">
    <text evidence="2">Protein modification; protein glycosylation.</text>
</comment>
<evidence type="ECO:0000256" key="9">
    <source>
        <dbReference type="SAM" id="Phobius"/>
    </source>
</evidence>
<evidence type="ECO:0000256" key="4">
    <source>
        <dbReference type="ARBA" id="ARBA00022679"/>
    </source>
</evidence>
<keyword evidence="5 9" id="KW-0812">Transmembrane</keyword>
<gene>
    <name evidence="11" type="primary">g935</name>
    <name evidence="11" type="ORF">VP750_LOCUS814</name>
</gene>
<evidence type="ECO:0000256" key="3">
    <source>
        <dbReference type="ARBA" id="ARBA00022676"/>
    </source>
</evidence>
<sequence>MQNHTVSLAKQAGLHVDVIAFAGSKPIPAVANNQRITLHAIPEPWHVLSRLPRSLGLVLKALMQALWLLAMLLLWMPSPDIILLQVPPAIPTLAMCWLASVRHGALFIIDWHNFAYTLMRLSMSRRHPLVQLAEAFERFWGRFGDRHLCVSNAMKDELQKHWSIKATVFYDRPPAQFEPTPLAQKHELLQRLAPVLDEPMHPFDCCASSARRPASGFSKPLPISRRASAASHEDLHCLINQLDGHTVVKPSAASAGYSSSMCTVQSKTAGGVYLREDRPALVVSSTSWTPDEDFQVLLDAAMLYDEQAQQRPEVLPRILFLVTGKGPQREAYRRRMRSLDLRRVAFRLLWLEAADYPLLLGSCDLGVSLHMSSSGVDLPMKVVDMYGCGLPVCAAAYQCISELVSHGHNGLLFTCADELSRHLLDVLEGFPERPSELLRGLQHNVAATNALSWDASWESIVKPLVLGRSKASK</sequence>
<evidence type="ECO:0000256" key="6">
    <source>
        <dbReference type="ARBA" id="ARBA00022824"/>
    </source>
</evidence>
<evidence type="ECO:0000256" key="5">
    <source>
        <dbReference type="ARBA" id="ARBA00022692"/>
    </source>
</evidence>
<feature type="domain" description="Glycosyltransferase subfamily 4-like N-terminal" evidence="10">
    <location>
        <begin position="10"/>
        <end position="164"/>
    </location>
</feature>
<evidence type="ECO:0000313" key="12">
    <source>
        <dbReference type="Proteomes" id="UP001497392"/>
    </source>
</evidence>
<comment type="subcellular location">
    <subcellularLocation>
        <location evidence="1">Endoplasmic reticulum membrane</location>
        <topology evidence="1">Single-pass membrane protein</topology>
    </subcellularLocation>
</comment>
<dbReference type="Proteomes" id="UP001497392">
    <property type="component" value="Unassembled WGS sequence"/>
</dbReference>
<keyword evidence="4" id="KW-0808">Transferase</keyword>
<keyword evidence="3" id="KW-0328">Glycosyltransferase</keyword>
<evidence type="ECO:0000256" key="2">
    <source>
        <dbReference type="ARBA" id="ARBA00004922"/>
    </source>
</evidence>
<name>A0ABP1FGV2_9CHLO</name>
<dbReference type="EMBL" id="CAXHTA020000002">
    <property type="protein sequence ID" value="CAL5219155.1"/>
    <property type="molecule type" value="Genomic_DNA"/>
</dbReference>
<organism evidence="11 12">
    <name type="scientific">Coccomyxa viridis</name>
    <dbReference type="NCBI Taxonomy" id="1274662"/>
    <lineage>
        <taxon>Eukaryota</taxon>
        <taxon>Viridiplantae</taxon>
        <taxon>Chlorophyta</taxon>
        <taxon>core chlorophytes</taxon>
        <taxon>Trebouxiophyceae</taxon>
        <taxon>Trebouxiophyceae incertae sedis</taxon>
        <taxon>Coccomyxaceae</taxon>
        <taxon>Coccomyxa</taxon>
    </lineage>
</organism>
<evidence type="ECO:0000256" key="1">
    <source>
        <dbReference type="ARBA" id="ARBA00004389"/>
    </source>
</evidence>
<dbReference type="Pfam" id="PF13579">
    <property type="entry name" value="Glyco_trans_4_4"/>
    <property type="match status" value="1"/>
</dbReference>
<keyword evidence="7 9" id="KW-1133">Transmembrane helix</keyword>
<dbReference type="SUPFAM" id="SSF53756">
    <property type="entry name" value="UDP-Glycosyltransferase/glycogen phosphorylase"/>
    <property type="match status" value="1"/>
</dbReference>
<evidence type="ECO:0000256" key="7">
    <source>
        <dbReference type="ARBA" id="ARBA00022989"/>
    </source>
</evidence>
<proteinExistence type="predicted"/>
<comment type="caution">
    <text evidence="11">The sequence shown here is derived from an EMBL/GenBank/DDBJ whole genome shotgun (WGS) entry which is preliminary data.</text>
</comment>
<keyword evidence="12" id="KW-1185">Reference proteome</keyword>
<reference evidence="11 12" key="1">
    <citation type="submission" date="2024-06" db="EMBL/GenBank/DDBJ databases">
        <authorList>
            <person name="Kraege A."/>
            <person name="Thomma B."/>
        </authorList>
    </citation>
    <scope>NUCLEOTIDE SEQUENCE [LARGE SCALE GENOMIC DNA]</scope>
</reference>
<evidence type="ECO:0000259" key="10">
    <source>
        <dbReference type="Pfam" id="PF13579"/>
    </source>
</evidence>
<dbReference type="PANTHER" id="PTHR13036">
    <property type="entry name" value="BETA1,4 MANNOSYLTRANSFERASE"/>
    <property type="match status" value="1"/>
</dbReference>
<keyword evidence="6" id="KW-0256">Endoplasmic reticulum</keyword>
<dbReference type="InterPro" id="IPR028098">
    <property type="entry name" value="Glyco_trans_4-like_N"/>
</dbReference>
<protein>
    <submittedName>
        <fullName evidence="11">G935 protein</fullName>
    </submittedName>
</protein>
<evidence type="ECO:0000256" key="8">
    <source>
        <dbReference type="ARBA" id="ARBA00023136"/>
    </source>
</evidence>
<feature type="transmembrane region" description="Helical" evidence="9">
    <location>
        <begin position="57"/>
        <end position="77"/>
    </location>
</feature>
<dbReference type="PANTHER" id="PTHR13036:SF0">
    <property type="entry name" value="CHITOBIOSYLDIPHOSPHODOLICHOL BETA-MANNOSYLTRANSFERASE"/>
    <property type="match status" value="1"/>
</dbReference>
<accession>A0ABP1FGV2</accession>
<dbReference type="Gene3D" id="3.40.50.2000">
    <property type="entry name" value="Glycogen Phosphorylase B"/>
    <property type="match status" value="2"/>
</dbReference>
<dbReference type="Pfam" id="PF13692">
    <property type="entry name" value="Glyco_trans_1_4"/>
    <property type="match status" value="1"/>
</dbReference>